<reference evidence="2 3" key="1">
    <citation type="submission" date="2016-07" db="EMBL/GenBank/DDBJ databases">
        <title>Pervasive Adenine N6-methylation of Active Genes in Fungi.</title>
        <authorList>
            <consortium name="DOE Joint Genome Institute"/>
            <person name="Mondo S.J."/>
            <person name="Dannebaum R.O."/>
            <person name="Kuo R.C."/>
            <person name="Labutti K."/>
            <person name="Haridas S."/>
            <person name="Kuo A."/>
            <person name="Salamov A."/>
            <person name="Ahrendt S.R."/>
            <person name="Lipzen A."/>
            <person name="Sullivan W."/>
            <person name="Andreopoulos W.B."/>
            <person name="Clum A."/>
            <person name="Lindquist E."/>
            <person name="Daum C."/>
            <person name="Ramamoorthy G.K."/>
            <person name="Gryganskyi A."/>
            <person name="Culley D."/>
            <person name="Magnuson J.K."/>
            <person name="James T.Y."/>
            <person name="O'Malley M.A."/>
            <person name="Stajich J.E."/>
            <person name="Spatafora J.W."/>
            <person name="Visel A."/>
            <person name="Grigoriev I.V."/>
        </authorList>
    </citation>
    <scope>NUCLEOTIDE SEQUENCE [LARGE SCALE GENOMIC DNA]</scope>
    <source>
        <strain evidence="2 3">JEL800</strain>
    </source>
</reference>
<evidence type="ECO:0000256" key="1">
    <source>
        <dbReference type="SAM" id="MobiDB-lite"/>
    </source>
</evidence>
<sequence length="168" mass="18939">MPTIRTTSTPQPIPLSKSGDRMSLNNLTKAMASWFSDMTRLKQVHPLIDTFESTTNPETGEITHVVTDRIPLFCGLHTSQTYTARIHPYADGDTVLKTESTVANFRYLKSTYWIVGMEEEGSFVVVDESEFELDWWMRLLEGYVVEQLSTAHQSMINGCAKDISGGRV</sequence>
<dbReference type="AlphaFoldDB" id="A0A1Y2BTI0"/>
<evidence type="ECO:0000313" key="2">
    <source>
        <dbReference type="EMBL" id="ORY37947.1"/>
    </source>
</evidence>
<organism evidence="2 3">
    <name type="scientific">Rhizoclosmatium globosum</name>
    <dbReference type="NCBI Taxonomy" id="329046"/>
    <lineage>
        <taxon>Eukaryota</taxon>
        <taxon>Fungi</taxon>
        <taxon>Fungi incertae sedis</taxon>
        <taxon>Chytridiomycota</taxon>
        <taxon>Chytridiomycota incertae sedis</taxon>
        <taxon>Chytridiomycetes</taxon>
        <taxon>Chytridiales</taxon>
        <taxon>Chytriomycetaceae</taxon>
        <taxon>Rhizoclosmatium</taxon>
    </lineage>
</organism>
<accession>A0A1Y2BTI0</accession>
<feature type="compositionally biased region" description="Polar residues" evidence="1">
    <location>
        <begin position="1"/>
        <end position="10"/>
    </location>
</feature>
<proteinExistence type="predicted"/>
<dbReference type="OrthoDB" id="409889at2759"/>
<keyword evidence="3" id="KW-1185">Reference proteome</keyword>
<gene>
    <name evidence="2" type="ORF">BCR33DRAFT_721141</name>
</gene>
<protein>
    <submittedName>
        <fullName evidence="2">Uncharacterized protein</fullName>
    </submittedName>
</protein>
<comment type="caution">
    <text evidence="2">The sequence shown here is derived from an EMBL/GenBank/DDBJ whole genome shotgun (WGS) entry which is preliminary data.</text>
</comment>
<evidence type="ECO:0000313" key="3">
    <source>
        <dbReference type="Proteomes" id="UP000193642"/>
    </source>
</evidence>
<name>A0A1Y2BTI0_9FUNG</name>
<feature type="region of interest" description="Disordered" evidence="1">
    <location>
        <begin position="1"/>
        <end position="20"/>
    </location>
</feature>
<dbReference type="EMBL" id="MCGO01000047">
    <property type="protein sequence ID" value="ORY37947.1"/>
    <property type="molecule type" value="Genomic_DNA"/>
</dbReference>
<feature type="non-terminal residue" evidence="2">
    <location>
        <position position="168"/>
    </location>
</feature>
<dbReference type="Proteomes" id="UP000193642">
    <property type="component" value="Unassembled WGS sequence"/>
</dbReference>